<keyword evidence="11" id="KW-1185">Reference proteome</keyword>
<evidence type="ECO:0000313" key="10">
    <source>
        <dbReference type="EMBL" id="NJC73437.1"/>
    </source>
</evidence>
<evidence type="ECO:0000256" key="8">
    <source>
        <dbReference type="SAM" id="MobiDB-lite"/>
    </source>
</evidence>
<dbReference type="CDD" id="cd06579">
    <property type="entry name" value="TM_PBP1_transp_AraH_like"/>
    <property type="match status" value="1"/>
</dbReference>
<evidence type="ECO:0000313" key="11">
    <source>
        <dbReference type="Proteomes" id="UP000722989"/>
    </source>
</evidence>
<accession>A0ABX0Y7Q6</accession>
<evidence type="ECO:0000256" key="2">
    <source>
        <dbReference type="ARBA" id="ARBA00022448"/>
    </source>
</evidence>
<feature type="transmembrane region" description="Helical" evidence="9">
    <location>
        <begin position="317"/>
        <end position="333"/>
    </location>
</feature>
<keyword evidence="5 9" id="KW-0812">Transmembrane</keyword>
<name>A0ABX0Y7Q6_9ACTN</name>
<evidence type="ECO:0000256" key="1">
    <source>
        <dbReference type="ARBA" id="ARBA00004651"/>
    </source>
</evidence>
<keyword evidence="6 9" id="KW-1133">Transmembrane helix</keyword>
<evidence type="ECO:0000256" key="7">
    <source>
        <dbReference type="ARBA" id="ARBA00023136"/>
    </source>
</evidence>
<evidence type="ECO:0000256" key="5">
    <source>
        <dbReference type="ARBA" id="ARBA00022692"/>
    </source>
</evidence>
<evidence type="ECO:0000256" key="4">
    <source>
        <dbReference type="ARBA" id="ARBA00022519"/>
    </source>
</evidence>
<dbReference type="RefSeq" id="WP_167928343.1">
    <property type="nucleotide sequence ID" value="NZ_JAATVY010000030.1"/>
</dbReference>
<feature type="transmembrane region" description="Helical" evidence="9">
    <location>
        <begin position="37"/>
        <end position="55"/>
    </location>
</feature>
<dbReference type="Proteomes" id="UP000722989">
    <property type="component" value="Unassembled WGS sequence"/>
</dbReference>
<feature type="transmembrane region" description="Helical" evidence="9">
    <location>
        <begin position="116"/>
        <end position="137"/>
    </location>
</feature>
<comment type="subcellular location">
    <subcellularLocation>
        <location evidence="1">Cell membrane</location>
        <topology evidence="1">Multi-pass membrane protein</topology>
    </subcellularLocation>
</comment>
<feature type="transmembrane region" description="Helical" evidence="9">
    <location>
        <begin position="144"/>
        <end position="164"/>
    </location>
</feature>
<evidence type="ECO:0000256" key="3">
    <source>
        <dbReference type="ARBA" id="ARBA00022475"/>
    </source>
</evidence>
<keyword evidence="2" id="KW-0813">Transport</keyword>
<sequence length="341" mass="35140">MSTTNTSAAPNVAAPTIDPDATIAPPKRSLVSRLHDIGVAPALVLILIVAAVSIYDSSFLSSDNLLALAEQSAILGLLALGQSFVIMTGRIDLSNAVLTSFSAVILAKLLPGQGVLAIAIVLVGSLLIGILQGLVQFQLQVPSFIVTLGALGLWTGLSLTVSHASTILVMQNYETVSWIYGRDYGLPISFLLILALTLVLMAAMRWLRFGRQLRAVGLNERAAALSGIRTRRVVLAAFGLCSLFAGLAGVLQIALLQSASSGSSDSLQLPAIAAVVVGGTSIAGGVGGIGRTLLGVLIITVLRVGLDIVGVPSSAQPIFYGALVIAAITITVDRQRVTSVA</sequence>
<dbReference type="EMBL" id="JAATVY010000030">
    <property type="protein sequence ID" value="NJC73437.1"/>
    <property type="molecule type" value="Genomic_DNA"/>
</dbReference>
<feature type="region of interest" description="Disordered" evidence="8">
    <location>
        <begin position="1"/>
        <end position="20"/>
    </location>
</feature>
<feature type="transmembrane region" description="Helical" evidence="9">
    <location>
        <begin position="184"/>
        <end position="204"/>
    </location>
</feature>
<dbReference type="Pfam" id="PF02653">
    <property type="entry name" value="BPD_transp_2"/>
    <property type="match status" value="1"/>
</dbReference>
<keyword evidence="7 9" id="KW-0472">Membrane</keyword>
<dbReference type="PANTHER" id="PTHR32196:SF21">
    <property type="entry name" value="ABC TRANSPORTER PERMEASE PROTEIN YPHD-RELATED"/>
    <property type="match status" value="1"/>
</dbReference>
<evidence type="ECO:0000256" key="6">
    <source>
        <dbReference type="ARBA" id="ARBA00022989"/>
    </source>
</evidence>
<evidence type="ECO:0000256" key="9">
    <source>
        <dbReference type="SAM" id="Phobius"/>
    </source>
</evidence>
<feature type="transmembrane region" description="Helical" evidence="9">
    <location>
        <begin position="233"/>
        <end position="255"/>
    </location>
</feature>
<keyword evidence="3" id="KW-1003">Cell membrane</keyword>
<dbReference type="InterPro" id="IPR001851">
    <property type="entry name" value="ABC_transp_permease"/>
</dbReference>
<organism evidence="10 11">
    <name type="scientific">Planosporangium thailandense</name>
    <dbReference type="NCBI Taxonomy" id="765197"/>
    <lineage>
        <taxon>Bacteria</taxon>
        <taxon>Bacillati</taxon>
        <taxon>Actinomycetota</taxon>
        <taxon>Actinomycetes</taxon>
        <taxon>Micromonosporales</taxon>
        <taxon>Micromonosporaceae</taxon>
        <taxon>Planosporangium</taxon>
    </lineage>
</organism>
<comment type="caution">
    <text evidence="10">The sequence shown here is derived from an EMBL/GenBank/DDBJ whole genome shotgun (WGS) entry which is preliminary data.</text>
</comment>
<dbReference type="PANTHER" id="PTHR32196">
    <property type="entry name" value="ABC TRANSPORTER PERMEASE PROTEIN YPHD-RELATED-RELATED"/>
    <property type="match status" value="1"/>
</dbReference>
<feature type="transmembrane region" description="Helical" evidence="9">
    <location>
        <begin position="267"/>
        <end position="286"/>
    </location>
</feature>
<reference evidence="10 11" key="1">
    <citation type="submission" date="2020-03" db="EMBL/GenBank/DDBJ databases">
        <title>WGS of the type strain of Planosporangium spp.</title>
        <authorList>
            <person name="Thawai C."/>
        </authorList>
    </citation>
    <scope>NUCLEOTIDE SEQUENCE [LARGE SCALE GENOMIC DNA]</scope>
    <source>
        <strain evidence="10 11">TBRC 5610</strain>
    </source>
</reference>
<gene>
    <name evidence="10" type="ORF">HC031_27480</name>
</gene>
<proteinExistence type="predicted"/>
<feature type="transmembrane region" description="Helical" evidence="9">
    <location>
        <begin position="67"/>
        <end position="86"/>
    </location>
</feature>
<keyword evidence="4" id="KW-0997">Cell inner membrane</keyword>
<protein>
    <submittedName>
        <fullName evidence="10">ABC transporter permease</fullName>
    </submittedName>
</protein>